<evidence type="ECO:0000259" key="21">
    <source>
        <dbReference type="PROSITE" id="PS50825"/>
    </source>
</evidence>
<comment type="similarity">
    <text evidence="2">Belongs to the G-protein coupled receptor 2 family. Adhesion G-protein coupled receptor (ADGR) subfamily.</text>
</comment>
<dbReference type="Pfam" id="PF22259">
    <property type="entry name" value="GPR128_GAIN_subdomA"/>
    <property type="match status" value="1"/>
</dbReference>
<dbReference type="InterPro" id="IPR000742">
    <property type="entry name" value="EGF"/>
</dbReference>
<dbReference type="CDD" id="cd15040">
    <property type="entry name" value="7tmB2_Adhesion"/>
    <property type="match status" value="1"/>
</dbReference>
<dbReference type="InterPro" id="IPR000082">
    <property type="entry name" value="SEA_dom"/>
</dbReference>
<feature type="domain" description="G-protein coupled receptors family 2 profile 2" evidence="20">
    <location>
        <begin position="1451"/>
        <end position="1702"/>
    </location>
</feature>
<name>A0A7M7RCT5_STRPU</name>
<evidence type="ECO:0000313" key="24">
    <source>
        <dbReference type="EnsemblMetazoa" id="XP_788037"/>
    </source>
</evidence>
<organism evidence="24 25">
    <name type="scientific">Strongylocentrotus purpuratus</name>
    <name type="common">Purple sea urchin</name>
    <dbReference type="NCBI Taxonomy" id="7668"/>
    <lineage>
        <taxon>Eukaryota</taxon>
        <taxon>Metazoa</taxon>
        <taxon>Echinodermata</taxon>
        <taxon>Eleutherozoa</taxon>
        <taxon>Echinozoa</taxon>
        <taxon>Echinoidea</taxon>
        <taxon>Euechinoidea</taxon>
        <taxon>Echinacea</taxon>
        <taxon>Camarodonta</taxon>
        <taxon>Echinidea</taxon>
        <taxon>Strongylocentrotidae</taxon>
        <taxon>Strongylocentrotus</taxon>
    </lineage>
</organism>
<evidence type="ECO:0000259" key="20">
    <source>
        <dbReference type="PROSITE" id="PS50261"/>
    </source>
</evidence>
<feature type="disulfide bond" evidence="13">
    <location>
        <begin position="851"/>
        <end position="860"/>
    </location>
</feature>
<dbReference type="GO" id="GO:0009887">
    <property type="term" value="P:animal organ morphogenesis"/>
    <property type="evidence" value="ECO:0007669"/>
    <property type="project" value="UniProtKB-ARBA"/>
</dbReference>
<dbReference type="Gene3D" id="2.10.25.10">
    <property type="entry name" value="Laminin"/>
    <property type="match status" value="11"/>
</dbReference>
<reference evidence="24" key="2">
    <citation type="submission" date="2021-01" db="UniProtKB">
        <authorList>
            <consortium name="EnsemblMetazoa"/>
        </authorList>
    </citation>
    <scope>IDENTIFICATION</scope>
</reference>
<dbReference type="Pfam" id="PF00002">
    <property type="entry name" value="7tm_2"/>
    <property type="match status" value="1"/>
</dbReference>
<dbReference type="GO" id="GO:0043005">
    <property type="term" value="C:neuron projection"/>
    <property type="evidence" value="ECO:0007669"/>
    <property type="project" value="UniProtKB-ARBA"/>
</dbReference>
<evidence type="ECO:0000259" key="22">
    <source>
        <dbReference type="PROSITE" id="PS50835"/>
    </source>
</evidence>
<dbReference type="InterPro" id="IPR036179">
    <property type="entry name" value="Ig-like_dom_sf"/>
</dbReference>
<evidence type="ECO:0000259" key="23">
    <source>
        <dbReference type="PROSITE" id="PS50923"/>
    </source>
</evidence>
<feature type="compositionally biased region" description="Polar residues" evidence="15">
    <location>
        <begin position="1744"/>
        <end position="1774"/>
    </location>
</feature>
<evidence type="ECO:0000256" key="9">
    <source>
        <dbReference type="ARBA" id="ARBA00022989"/>
    </source>
</evidence>
<dbReference type="InterPro" id="IPR053985">
    <property type="entry name" value="GPR128_GAIN_subdom_A"/>
</dbReference>
<evidence type="ECO:0000259" key="19">
    <source>
        <dbReference type="PROSITE" id="PS50221"/>
    </source>
</evidence>
<accession>A0A7M7RCT5</accession>
<dbReference type="InterPro" id="IPR000203">
    <property type="entry name" value="GPS"/>
</dbReference>
<dbReference type="InParanoid" id="A0A7M7RCT5"/>
<dbReference type="PROSITE" id="PS50261">
    <property type="entry name" value="G_PROTEIN_RECEP_F2_4"/>
    <property type="match status" value="1"/>
</dbReference>
<dbReference type="PRINTS" id="PR00249">
    <property type="entry name" value="GPCRSECRETIN"/>
</dbReference>
<keyword evidence="14" id="KW-0768">Sushi</keyword>
<feature type="domain" description="EGF-like" evidence="18">
    <location>
        <begin position="784"/>
        <end position="824"/>
    </location>
</feature>
<dbReference type="InterPro" id="IPR024731">
    <property type="entry name" value="NELL2-like_EGF"/>
</dbReference>
<dbReference type="SUPFAM" id="SSF57196">
    <property type="entry name" value="EGF/Laminin"/>
    <property type="match status" value="4"/>
</dbReference>
<dbReference type="SUPFAM" id="SSF57184">
    <property type="entry name" value="Growth factor receptor domain"/>
    <property type="match status" value="2"/>
</dbReference>
<comment type="subcellular location">
    <subcellularLocation>
        <location evidence="1">Cell membrane</location>
        <topology evidence="1">Multi-pass membrane protein</topology>
    </subcellularLocation>
</comment>
<dbReference type="InterPro" id="IPR046338">
    <property type="entry name" value="GAIN_dom_sf"/>
</dbReference>
<dbReference type="InterPro" id="IPR000832">
    <property type="entry name" value="GPCR_2_secretin-like"/>
</dbReference>
<dbReference type="SMART" id="SM00179">
    <property type="entry name" value="EGF_CA"/>
    <property type="match status" value="11"/>
</dbReference>
<dbReference type="InterPro" id="IPR013783">
    <property type="entry name" value="Ig-like_fold"/>
</dbReference>
<dbReference type="EnsemblMetazoa" id="XM_782944">
    <property type="protein sequence ID" value="XP_788037"/>
    <property type="gene ID" value="LOC583016"/>
</dbReference>
<evidence type="ECO:0000256" key="3">
    <source>
        <dbReference type="ARBA" id="ARBA00022473"/>
    </source>
</evidence>
<keyword evidence="8" id="KW-0677">Repeat</keyword>
<evidence type="ECO:0000256" key="15">
    <source>
        <dbReference type="SAM" id="MobiDB-lite"/>
    </source>
</evidence>
<dbReference type="OMA" id="CENANGT"/>
<feature type="domain" description="EGF-like" evidence="18">
    <location>
        <begin position="411"/>
        <end position="451"/>
    </location>
</feature>
<feature type="compositionally biased region" description="Low complexity" evidence="15">
    <location>
        <begin position="1732"/>
        <end position="1743"/>
    </location>
</feature>
<dbReference type="GO" id="GO:0005509">
    <property type="term" value="F:calcium ion binding"/>
    <property type="evidence" value="ECO:0007669"/>
    <property type="project" value="InterPro"/>
</dbReference>
<evidence type="ECO:0000256" key="11">
    <source>
        <dbReference type="ARBA" id="ARBA00023157"/>
    </source>
</evidence>
<evidence type="ECO:0000259" key="17">
    <source>
        <dbReference type="PROSITE" id="PS50024"/>
    </source>
</evidence>
<dbReference type="Pfam" id="PF12947">
    <property type="entry name" value="EGF_3"/>
    <property type="match status" value="8"/>
</dbReference>
<dbReference type="Pfam" id="PF01825">
    <property type="entry name" value="GPS"/>
    <property type="match status" value="1"/>
</dbReference>
<keyword evidence="10 16" id="KW-0472">Membrane</keyword>
<evidence type="ECO:0000256" key="14">
    <source>
        <dbReference type="PROSITE-ProRule" id="PRU00302"/>
    </source>
</evidence>
<feature type="transmembrane region" description="Helical" evidence="16">
    <location>
        <begin position="1487"/>
        <end position="1508"/>
    </location>
</feature>
<dbReference type="SMART" id="SM00409">
    <property type="entry name" value="IG"/>
    <property type="match status" value="1"/>
</dbReference>
<dbReference type="SUPFAM" id="SSF48726">
    <property type="entry name" value="Immunoglobulin"/>
    <property type="match status" value="1"/>
</dbReference>
<dbReference type="PROSITE" id="PS00010">
    <property type="entry name" value="ASX_HYDROXYL"/>
    <property type="match status" value="10"/>
</dbReference>
<feature type="domain" description="HYR" evidence="21">
    <location>
        <begin position="328"/>
        <end position="411"/>
    </location>
</feature>
<dbReference type="InterPro" id="IPR000152">
    <property type="entry name" value="EGF-type_Asp/Asn_hydroxyl_site"/>
</dbReference>
<keyword evidence="25" id="KW-1185">Reference proteome</keyword>
<dbReference type="PROSITE" id="PS50835">
    <property type="entry name" value="IG_LIKE"/>
    <property type="match status" value="1"/>
</dbReference>
<feature type="domain" description="EGF-like" evidence="18">
    <location>
        <begin position="534"/>
        <end position="574"/>
    </location>
</feature>
<dbReference type="PROSITE" id="PS00022">
    <property type="entry name" value="EGF_1"/>
    <property type="match status" value="1"/>
</dbReference>
<dbReference type="CDD" id="cd00033">
    <property type="entry name" value="CCP"/>
    <property type="match status" value="1"/>
</dbReference>
<protein>
    <submittedName>
        <fullName evidence="24">Uncharacterized protein</fullName>
    </submittedName>
</protein>
<feature type="transmembrane region" description="Helical" evidence="16">
    <location>
        <begin position="1453"/>
        <end position="1475"/>
    </location>
</feature>
<dbReference type="InterPro" id="IPR053066">
    <property type="entry name" value="ADGR_G7"/>
</dbReference>
<evidence type="ECO:0000256" key="12">
    <source>
        <dbReference type="ARBA" id="ARBA00023180"/>
    </source>
</evidence>
<comment type="caution">
    <text evidence="13">Lacks conserved residue(s) required for the propagation of feature annotation.</text>
</comment>
<feature type="domain" description="EGF-like" evidence="18">
    <location>
        <begin position="825"/>
        <end position="861"/>
    </location>
</feature>
<feature type="transmembrane region" description="Helical" evidence="16">
    <location>
        <begin position="1528"/>
        <end position="1550"/>
    </location>
</feature>
<dbReference type="InterPro" id="IPR003410">
    <property type="entry name" value="HYR_dom"/>
</dbReference>
<dbReference type="InterPro" id="IPR057244">
    <property type="entry name" value="GAIN_B"/>
</dbReference>
<dbReference type="PROSITE" id="PS01186">
    <property type="entry name" value="EGF_2"/>
    <property type="match status" value="9"/>
</dbReference>
<keyword evidence="5 13" id="KW-0245">EGF-like domain</keyword>
<dbReference type="GO" id="GO:0004930">
    <property type="term" value="F:G protein-coupled receptor activity"/>
    <property type="evidence" value="ECO:0007669"/>
    <property type="project" value="InterPro"/>
</dbReference>
<dbReference type="OrthoDB" id="10065366at2759"/>
<keyword evidence="7" id="KW-0732">Signal</keyword>
<keyword evidence="4" id="KW-1003">Cell membrane</keyword>
<feature type="transmembrane region" description="Helical" evidence="16">
    <location>
        <begin position="1677"/>
        <end position="1700"/>
    </location>
</feature>
<feature type="transmembrane region" description="Helical" evidence="16">
    <location>
        <begin position="1650"/>
        <end position="1671"/>
    </location>
</feature>
<feature type="domain" description="HYR" evidence="21">
    <location>
        <begin position="167"/>
        <end position="250"/>
    </location>
</feature>
<dbReference type="PANTHER" id="PTHR47767">
    <property type="entry name" value="ADHESION G PROTEIN-COUPLED RECEPTOR G7"/>
    <property type="match status" value="1"/>
</dbReference>
<evidence type="ECO:0000256" key="2">
    <source>
        <dbReference type="ARBA" id="ARBA00007343"/>
    </source>
</evidence>
<evidence type="ECO:0000256" key="4">
    <source>
        <dbReference type="ARBA" id="ARBA00022475"/>
    </source>
</evidence>
<dbReference type="InterPro" id="IPR017981">
    <property type="entry name" value="GPCR_2-like_7TM"/>
</dbReference>
<keyword evidence="9 16" id="KW-1133">Transmembrane helix</keyword>
<dbReference type="PROSITE" id="PS50221">
    <property type="entry name" value="GAIN_B"/>
    <property type="match status" value="1"/>
</dbReference>
<dbReference type="Pfam" id="PF00008">
    <property type="entry name" value="EGF"/>
    <property type="match status" value="1"/>
</dbReference>
<dbReference type="InterPro" id="IPR003599">
    <property type="entry name" value="Ig_sub"/>
</dbReference>
<feature type="transmembrane region" description="Helical" evidence="16">
    <location>
        <begin position="1604"/>
        <end position="1625"/>
    </location>
</feature>
<evidence type="ECO:0000256" key="1">
    <source>
        <dbReference type="ARBA" id="ARBA00004651"/>
    </source>
</evidence>
<reference evidence="25" key="1">
    <citation type="submission" date="2015-02" db="EMBL/GenBank/DDBJ databases">
        <title>Genome sequencing for Strongylocentrotus purpuratus.</title>
        <authorList>
            <person name="Murali S."/>
            <person name="Liu Y."/>
            <person name="Vee V."/>
            <person name="English A."/>
            <person name="Wang M."/>
            <person name="Skinner E."/>
            <person name="Han Y."/>
            <person name="Muzny D.M."/>
            <person name="Worley K.C."/>
            <person name="Gibbs R.A."/>
        </authorList>
    </citation>
    <scope>NUCLEOTIDE SEQUENCE</scope>
</reference>
<feature type="domain" description="Ig-like" evidence="22">
    <location>
        <begin position="869"/>
        <end position="947"/>
    </location>
</feature>
<dbReference type="SUPFAM" id="SSF81321">
    <property type="entry name" value="Family A G protein-coupled receptor-like"/>
    <property type="match status" value="1"/>
</dbReference>
<feature type="domain" description="EGF-like" evidence="18">
    <location>
        <begin position="697"/>
        <end position="737"/>
    </location>
</feature>
<feature type="domain" description="EGF-like" evidence="18">
    <location>
        <begin position="452"/>
        <end position="492"/>
    </location>
</feature>
<evidence type="ECO:0000256" key="16">
    <source>
        <dbReference type="SAM" id="Phobius"/>
    </source>
</evidence>
<dbReference type="FunFam" id="2.10.25.10:FF:000172">
    <property type="entry name" value="FAT atypical cadherin 3"/>
    <property type="match status" value="1"/>
</dbReference>
<feature type="domain" description="EGF-like" evidence="18">
    <location>
        <begin position="493"/>
        <end position="533"/>
    </location>
</feature>
<dbReference type="InterPro" id="IPR000436">
    <property type="entry name" value="Sushi_SCR_CCP_dom"/>
</dbReference>
<dbReference type="Gene3D" id="1.20.1070.10">
    <property type="entry name" value="Rhodopsin 7-helix transmembrane proteins"/>
    <property type="match status" value="1"/>
</dbReference>
<feature type="domain" description="Sushi" evidence="23">
    <location>
        <begin position="26"/>
        <end position="91"/>
    </location>
</feature>
<dbReference type="GO" id="GO:0016358">
    <property type="term" value="P:dendrite development"/>
    <property type="evidence" value="ECO:0007669"/>
    <property type="project" value="UniProtKB-ARBA"/>
</dbReference>
<dbReference type="Gene3D" id="2.60.40.10">
    <property type="entry name" value="Immunoglobulins"/>
    <property type="match status" value="1"/>
</dbReference>
<proteinExistence type="inferred from homology"/>
<dbReference type="Pfam" id="PF07645">
    <property type="entry name" value="EGF_CA"/>
    <property type="match status" value="2"/>
</dbReference>
<evidence type="ECO:0000256" key="7">
    <source>
        <dbReference type="ARBA" id="ARBA00022729"/>
    </source>
</evidence>
<dbReference type="FunFam" id="2.10.25.10:FF:000038">
    <property type="entry name" value="Fibrillin 2"/>
    <property type="match status" value="9"/>
</dbReference>
<dbReference type="Pfam" id="PF02494">
    <property type="entry name" value="HYR"/>
    <property type="match status" value="4"/>
</dbReference>
<dbReference type="PANTHER" id="PTHR47767:SF1">
    <property type="entry name" value="ADHESION G PROTEIN-COUPLED RECEPTOR G7"/>
    <property type="match status" value="1"/>
</dbReference>
<feature type="domain" description="EGF-like" evidence="18">
    <location>
        <begin position="616"/>
        <end position="655"/>
    </location>
</feature>
<feature type="transmembrane region" description="Helical" evidence="16">
    <location>
        <begin position="1562"/>
        <end position="1584"/>
    </location>
</feature>
<dbReference type="PROSITE" id="PS50923">
    <property type="entry name" value="SUSHI"/>
    <property type="match status" value="1"/>
</dbReference>
<sequence>MDTKLRTQIALSWIITYVITTSSVQGTCVVPSYGFPFNTTSPNYCPSASVVETLTECTYICSQTGYSLEGAATTMCLGDGTFSSNPPTCRDIESPTVSCQGNITTSTDPEMNYATVIIDDPVVADNSGDIKLNLPDSYRVYIGVSAVRFEAVDEEGNSAACSVFVTVEDTEPPRLTCPGTLNVTNDPGMNNAVVTWNDIEIVDNSGQYLSDGPAYPSGTTFPIGQYTIEVSASDLSSNIGTCSFVIVVRDVEPPTLICSEDFTTTTDPGVWYADVMITPPMVQDNSNPTMNQNEAYPARLVIGPSAITFSAKDGAGNAAECTVIITVVDEEPPMLLCPQDIMVDAQPNQDTTAVSWPPPTVTDNSQSPVSTPISDPTSGSIFWVGTSSVTFTASDVYGNEGSCTLQVTVLDYDECEEGVDNCDENSGCSNTPGGYTCQCDIGYSGDGFTCEDIDECTANDQGCDINADCVNTDGSYECQCQNGYSGGGFTCEDINECDTGSSDCHLLAECSNTIGSYTCTCRPGFMGDGTQCSNIDECTTDENGCDINADCVDSDGAFECRCRNGYSGNGETCTDNNECTSGDDNCDENADCINTDGSFVCQCLTGFSGDGTTCGDINECTGDNNCDENAECINTDGSFVCQCLTGFSGDGTTCGDINECTSGANNCDENAECINTAGSFVCQCQTGFSGDGTTCRDINECTSGGNNCDENADCINTVGSFVCQCLTGFSGDGTTCGAFDICETLGPCPSVAECINEIDSYTCQCRTGYETVSASDAGSVVCSDVDECSSSTTACDLNAVCINTIGSYECVCGDGYAGDGMSCEAVDPCLSSPCQNGGVCTSGDGAYQCECPSTFTGINCNTEVVQNEPIEVIGHPASQEIEYGASISLSCAFQNAESFTWKKKDQILLDNADRSPLVISPAFPLDQGYYSCIGYGADGDEEETNIAVVTMTGVTNYIVTASFDLIYEDSLADPNSAYFIETAAIIQNFVNIGLQNTAGFSSPPEARVDALTAGIVVAEIIVFVTNGTDNELLQLSLIQNALLSQAEDSDGFMDPDLVTVMSTTTCPYLTWMSPYGAENFTTGPVDSEAFSTGLCSPYKLNYGQPIGRARCVGDGLSPSYWDPVDNCGRNLTADERLIVLEDTPVTIDNVADIAEATSDLTSSTESLTSEGVASASRLLQDIAEAGSPEPAVCVFVIETVQNILSASPDELAGAQTDSGATSRAIASLEDQLFLVDVTASNGTFTRVEDNLAVQIIELSPDTLRSGLSASLTVSEGSDKLASDAFQLIVGKESVVDEDDDDEPDALIALPSEIGDIISTGDNVRCSFTTFADPALFQSPSLAVNENSTGSYRAANSPVISATVGGSVINGLTEPVIVSFKPLNSNATNATCVFWDFEANNGTGDWSTEGCSLSNTSTDSRPVCQCDHLTNFAVLMDIYGGSTLSDKEDYILEILSYVGCSMSVVGLVITIITYLSNRKFRMKNPNQILLCLCFSLLGLYVTFLAMIALDAESGVVEVDVVPCSIVAGLLHFFTLSSLAWMCVEGFNMYLMFVRVVDSYVSNFILKASFCAWGLPAIVVFITAGVTRETYAQTDFCFVSLWPQVGGLLIPIGLILLFNLVVFVLVMKRLTKTVRGKQQNEKAERRQRVRRFQNAVCILLLMGLTWSVGYLSLIQATSVVVQGIFTVLNSLQGYFIFMLYCVRQPQVRRQWRAQFSCCLPESLRVSLDSSTSRFSSTMNTRTTTTWKPNNQPSKKGLNTISKFNPNSVPTSTTEKNLGSRMYDNDRF</sequence>
<dbReference type="SMART" id="SM00181">
    <property type="entry name" value="EGF"/>
    <property type="match status" value="11"/>
</dbReference>
<dbReference type="InterPro" id="IPR001881">
    <property type="entry name" value="EGF-like_Ca-bd_dom"/>
</dbReference>
<feature type="region of interest" description="Disordered" evidence="15">
    <location>
        <begin position="1732"/>
        <end position="1785"/>
    </location>
</feature>
<dbReference type="GO" id="GO:0048667">
    <property type="term" value="P:cell morphogenesis involved in neuron differentiation"/>
    <property type="evidence" value="ECO:0007669"/>
    <property type="project" value="UniProtKB-ARBA"/>
</dbReference>
<evidence type="ECO:0000256" key="6">
    <source>
        <dbReference type="ARBA" id="ARBA00022692"/>
    </source>
</evidence>
<feature type="domain" description="GAIN-B" evidence="19">
    <location>
        <begin position="1285"/>
        <end position="1441"/>
    </location>
</feature>
<dbReference type="GO" id="GO:0048646">
    <property type="term" value="P:anatomical structure formation involved in morphogenesis"/>
    <property type="evidence" value="ECO:0007669"/>
    <property type="project" value="UniProtKB-ARBA"/>
</dbReference>
<dbReference type="GO" id="GO:0001764">
    <property type="term" value="P:neuron migration"/>
    <property type="evidence" value="ECO:0007669"/>
    <property type="project" value="UniProtKB-ARBA"/>
</dbReference>
<dbReference type="Gene3D" id="2.60.220.50">
    <property type="match status" value="1"/>
</dbReference>
<keyword evidence="3" id="KW-0217">Developmental protein</keyword>
<dbReference type="GO" id="GO:0005886">
    <property type="term" value="C:plasma membrane"/>
    <property type="evidence" value="ECO:0007669"/>
    <property type="project" value="UniProtKB-SubCell"/>
</dbReference>
<feature type="domain" description="SEA" evidence="17">
    <location>
        <begin position="948"/>
        <end position="1065"/>
    </location>
</feature>
<dbReference type="InterPro" id="IPR018097">
    <property type="entry name" value="EGF_Ca-bd_CS"/>
</dbReference>
<dbReference type="InterPro" id="IPR007110">
    <property type="entry name" value="Ig-like_dom"/>
</dbReference>
<feature type="domain" description="EGF-like" evidence="18">
    <location>
        <begin position="738"/>
        <end position="775"/>
    </location>
</feature>
<dbReference type="InterPro" id="IPR049883">
    <property type="entry name" value="NOTCH1_EGF-like"/>
</dbReference>
<dbReference type="InterPro" id="IPR009030">
    <property type="entry name" value="Growth_fac_rcpt_cys_sf"/>
</dbReference>
<dbReference type="CDD" id="cd00054">
    <property type="entry name" value="EGF_CA"/>
    <property type="match status" value="11"/>
</dbReference>
<dbReference type="GO" id="GO:0007166">
    <property type="term" value="P:cell surface receptor signaling pathway"/>
    <property type="evidence" value="ECO:0007669"/>
    <property type="project" value="InterPro"/>
</dbReference>
<dbReference type="RefSeq" id="XP_788037.4">
    <property type="nucleotide sequence ID" value="XM_782944.5"/>
</dbReference>
<evidence type="ECO:0000256" key="5">
    <source>
        <dbReference type="ARBA" id="ARBA00022536"/>
    </source>
</evidence>
<keyword evidence="6 16" id="KW-0812">Transmembrane</keyword>
<evidence type="ECO:0000256" key="10">
    <source>
        <dbReference type="ARBA" id="ARBA00023136"/>
    </source>
</evidence>
<dbReference type="PROSITE" id="PS50825">
    <property type="entry name" value="HYR"/>
    <property type="match status" value="2"/>
</dbReference>
<evidence type="ECO:0000256" key="8">
    <source>
        <dbReference type="ARBA" id="ARBA00022737"/>
    </source>
</evidence>
<evidence type="ECO:0000259" key="18">
    <source>
        <dbReference type="PROSITE" id="PS50026"/>
    </source>
</evidence>
<dbReference type="GeneID" id="583016"/>
<keyword evidence="11 13" id="KW-1015">Disulfide bond</keyword>
<keyword evidence="12" id="KW-0325">Glycoprotein</keyword>
<dbReference type="SMART" id="SM00303">
    <property type="entry name" value="GPS"/>
    <property type="match status" value="1"/>
</dbReference>
<dbReference type="Proteomes" id="UP000007110">
    <property type="component" value="Unassembled WGS sequence"/>
</dbReference>
<feature type="domain" description="EGF-like" evidence="18">
    <location>
        <begin position="656"/>
        <end position="696"/>
    </location>
</feature>
<dbReference type="PROSITE" id="PS50026">
    <property type="entry name" value="EGF_3"/>
    <property type="match status" value="11"/>
</dbReference>
<evidence type="ECO:0000256" key="13">
    <source>
        <dbReference type="PROSITE-ProRule" id="PRU00076"/>
    </source>
</evidence>
<dbReference type="PROSITE" id="PS01187">
    <property type="entry name" value="EGF_CA"/>
    <property type="match status" value="3"/>
</dbReference>
<feature type="domain" description="EGF-like" evidence="18">
    <location>
        <begin position="575"/>
        <end position="615"/>
    </location>
</feature>
<dbReference type="PROSITE" id="PS50024">
    <property type="entry name" value="SEA"/>
    <property type="match status" value="1"/>
</dbReference>
<evidence type="ECO:0000313" key="25">
    <source>
        <dbReference type="Proteomes" id="UP000007110"/>
    </source>
</evidence>